<dbReference type="OrthoDB" id="3261722at2759"/>
<gene>
    <name evidence="2" type="ORF">BD626DRAFT_558737</name>
</gene>
<evidence type="ECO:0000313" key="2">
    <source>
        <dbReference type="EMBL" id="TRM61088.1"/>
    </source>
</evidence>
<feature type="compositionally biased region" description="Basic and acidic residues" evidence="1">
    <location>
        <begin position="59"/>
        <end position="73"/>
    </location>
</feature>
<name>A0A550C8F4_9AGAR</name>
<organism evidence="2 3">
    <name type="scientific">Schizophyllum amplum</name>
    <dbReference type="NCBI Taxonomy" id="97359"/>
    <lineage>
        <taxon>Eukaryota</taxon>
        <taxon>Fungi</taxon>
        <taxon>Dikarya</taxon>
        <taxon>Basidiomycota</taxon>
        <taxon>Agaricomycotina</taxon>
        <taxon>Agaricomycetes</taxon>
        <taxon>Agaricomycetidae</taxon>
        <taxon>Agaricales</taxon>
        <taxon>Schizophyllaceae</taxon>
        <taxon>Schizophyllum</taxon>
    </lineage>
</organism>
<evidence type="ECO:0000256" key="1">
    <source>
        <dbReference type="SAM" id="MobiDB-lite"/>
    </source>
</evidence>
<dbReference type="AlphaFoldDB" id="A0A550C8F4"/>
<comment type="caution">
    <text evidence="2">The sequence shown here is derived from an EMBL/GenBank/DDBJ whole genome shotgun (WGS) entry which is preliminary data.</text>
</comment>
<accession>A0A550C8F4</accession>
<feature type="region of interest" description="Disordered" evidence="1">
    <location>
        <begin position="1"/>
        <end position="90"/>
    </location>
</feature>
<evidence type="ECO:0000313" key="3">
    <source>
        <dbReference type="Proteomes" id="UP000320762"/>
    </source>
</evidence>
<dbReference type="EMBL" id="VDMD01000018">
    <property type="protein sequence ID" value="TRM61088.1"/>
    <property type="molecule type" value="Genomic_DNA"/>
</dbReference>
<reference evidence="2 3" key="1">
    <citation type="journal article" date="2019" name="New Phytol.">
        <title>Comparative genomics reveals unique wood-decay strategies and fruiting body development in the Schizophyllaceae.</title>
        <authorList>
            <person name="Almasi E."/>
            <person name="Sahu N."/>
            <person name="Krizsan K."/>
            <person name="Balint B."/>
            <person name="Kovacs G.M."/>
            <person name="Kiss B."/>
            <person name="Cseklye J."/>
            <person name="Drula E."/>
            <person name="Henrissat B."/>
            <person name="Nagy I."/>
            <person name="Chovatia M."/>
            <person name="Adam C."/>
            <person name="LaButti K."/>
            <person name="Lipzen A."/>
            <person name="Riley R."/>
            <person name="Grigoriev I.V."/>
            <person name="Nagy L.G."/>
        </authorList>
    </citation>
    <scope>NUCLEOTIDE SEQUENCE [LARGE SCALE GENOMIC DNA]</scope>
    <source>
        <strain evidence="2 3">NL-1724</strain>
    </source>
</reference>
<keyword evidence="3" id="KW-1185">Reference proteome</keyword>
<dbReference type="Proteomes" id="UP000320762">
    <property type="component" value="Unassembled WGS sequence"/>
</dbReference>
<dbReference type="STRING" id="97359.A0A550C8F4"/>
<sequence length="136" mass="15637">MGHGHLRERYNAKARQSGWGTRRRPDGRRPLGRGRSANPHADGGTSAKIDSNADVIVPKTEEEKERERKEKMKAQLIAESESKWNSKKKKRLEKYIDKKLKQEERVHLFEKLAKTQTEVSNTFQLQSSATLGTRKP</sequence>
<proteinExistence type="predicted"/>
<protein>
    <submittedName>
        <fullName evidence="2">Uncharacterized protein</fullName>
    </submittedName>
</protein>
<feature type="compositionally biased region" description="Basic and acidic residues" evidence="1">
    <location>
        <begin position="1"/>
        <end position="11"/>
    </location>
</feature>